<reference evidence="4" key="2">
    <citation type="submission" date="2010-03" db="EMBL/GenBank/DDBJ databases">
        <authorList>
            <person name="Pajon A."/>
        </authorList>
    </citation>
    <scope>NUCLEOTIDE SEQUENCE</scope>
    <source>
        <strain evidence="4">Type strain: 18P13</strain>
    </source>
</reference>
<evidence type="ECO:0000256" key="1">
    <source>
        <dbReference type="SAM" id="MobiDB-lite"/>
    </source>
</evidence>
<reference evidence="4" key="1">
    <citation type="submission" date="2010-03" db="EMBL/GenBank/DDBJ databases">
        <title>The genome sequence of Ruminococcus sp. 18P13.</title>
        <authorList>
            <consortium name="metaHIT consortium -- http://www.metahit.eu/"/>
            <person name="Pajon A."/>
            <person name="Turner K."/>
            <person name="Parkhill J."/>
            <person name="Bernalier A."/>
        </authorList>
    </citation>
    <scope>NUCLEOTIDE SEQUENCE [LARGE SCALE GENOMIC DNA]</scope>
    <source>
        <strain evidence="4">Type strain: 18P13</strain>
    </source>
</reference>
<feature type="chain" id="PRO_5039064670" description="TPM domain-containing protein" evidence="2">
    <location>
        <begin position="21"/>
        <end position="317"/>
    </location>
</feature>
<sequence length="317" mass="34302">MKRFAIVCILCAMLLAGLQGCRKVENEESSAPAASQDAPQQDTAGAETQPPTEEATQEPVQTHDLGQVDPETEHILDPDKVLDTALRTSLNQSAAKIARQYHLNLTIDIVQKLGDQKPAAYAQADYEALYPADSSGVLFLINNDTGEDYLYVSGDCGRFLTDSVRTELLIRISPMLAVSDYQQAVQTVLDTIAEVCPAHVFDQAGAMDPADIADLEDTAKQLYTSKKLTAVVCTSEDASQEAADALFEKLYGTETDGILLMLDTQGEMMYVSLGGKMRSSIGGTTIGAMLDRIDMERRDGAAAAAKKFFSEAETLER</sequence>
<dbReference type="STRING" id="213810.RUM_09970"/>
<dbReference type="PATRIC" id="fig|213810.4.peg.899"/>
<evidence type="ECO:0000313" key="5">
    <source>
        <dbReference type="Proteomes" id="UP000007054"/>
    </source>
</evidence>
<evidence type="ECO:0000313" key="4">
    <source>
        <dbReference type="EMBL" id="CBL17164.1"/>
    </source>
</evidence>
<name>D4LC19_RUMC1</name>
<dbReference type="Gene3D" id="3.10.310.50">
    <property type="match status" value="2"/>
</dbReference>
<feature type="domain" description="TPM" evidence="3">
    <location>
        <begin position="200"/>
        <end position="303"/>
    </location>
</feature>
<organism evidence="4 5">
    <name type="scientific">Ruminococcus champanellensis (strain DSM 18848 / JCM 17042 / KCTC 15320 / 18P13)</name>
    <dbReference type="NCBI Taxonomy" id="213810"/>
    <lineage>
        <taxon>Bacteria</taxon>
        <taxon>Bacillati</taxon>
        <taxon>Bacillota</taxon>
        <taxon>Clostridia</taxon>
        <taxon>Eubacteriales</taxon>
        <taxon>Oscillospiraceae</taxon>
        <taxon>Ruminococcus</taxon>
    </lineage>
</organism>
<gene>
    <name evidence="4" type="ordered locus">RUM_09970</name>
</gene>
<dbReference type="Proteomes" id="UP000007054">
    <property type="component" value="Chromosome"/>
</dbReference>
<feature type="compositionally biased region" description="Low complexity" evidence="1">
    <location>
        <begin position="29"/>
        <end position="62"/>
    </location>
</feature>
<protein>
    <recommendedName>
        <fullName evidence="3">TPM domain-containing protein</fullName>
    </recommendedName>
</protein>
<dbReference type="Pfam" id="PF04536">
    <property type="entry name" value="TPM_phosphatase"/>
    <property type="match status" value="2"/>
</dbReference>
<evidence type="ECO:0000256" key="2">
    <source>
        <dbReference type="SAM" id="SignalP"/>
    </source>
</evidence>
<dbReference type="PROSITE" id="PS51257">
    <property type="entry name" value="PROKAR_LIPOPROTEIN"/>
    <property type="match status" value="1"/>
</dbReference>
<feature type="domain" description="TPM" evidence="3">
    <location>
        <begin position="76"/>
        <end position="194"/>
    </location>
</feature>
<dbReference type="AlphaFoldDB" id="D4LC19"/>
<dbReference type="KEGG" id="rch:RUM_09970"/>
<feature type="signal peptide" evidence="2">
    <location>
        <begin position="1"/>
        <end position="20"/>
    </location>
</feature>
<dbReference type="RefSeq" id="WP_015558071.1">
    <property type="nucleotide sequence ID" value="NC_021039.1"/>
</dbReference>
<keyword evidence="5" id="KW-1185">Reference proteome</keyword>
<dbReference type="HOGENOM" id="CLU_876850_0_0_9"/>
<keyword evidence="2" id="KW-0732">Signal</keyword>
<dbReference type="EMBL" id="FP929052">
    <property type="protein sequence ID" value="CBL17164.1"/>
    <property type="molecule type" value="Genomic_DNA"/>
</dbReference>
<accession>D4LC19</accession>
<dbReference type="InterPro" id="IPR007621">
    <property type="entry name" value="TPM_dom"/>
</dbReference>
<proteinExistence type="predicted"/>
<feature type="region of interest" description="Disordered" evidence="1">
    <location>
        <begin position="29"/>
        <end position="69"/>
    </location>
</feature>
<dbReference type="GeneID" id="83155753"/>
<evidence type="ECO:0000259" key="3">
    <source>
        <dbReference type="Pfam" id="PF04536"/>
    </source>
</evidence>